<name>E0S8C5_ENCIT</name>
<evidence type="ECO:0000256" key="1">
    <source>
        <dbReference type="SAM" id="Phobius"/>
    </source>
</evidence>
<keyword evidence="3" id="KW-1185">Reference proteome</keyword>
<feature type="transmembrane region" description="Helical" evidence="1">
    <location>
        <begin position="12"/>
        <end position="30"/>
    </location>
</feature>
<gene>
    <name evidence="2" type="ORF">Eint_081310</name>
</gene>
<dbReference type="HOGENOM" id="CLU_190111_0_0_1"/>
<dbReference type="KEGG" id="ein:Eint_081310"/>
<dbReference type="RefSeq" id="XP_003073423.1">
    <property type="nucleotide sequence ID" value="XM_003073377.1"/>
</dbReference>
<organism evidence="2 3">
    <name type="scientific">Encephalitozoon intestinalis (strain ATCC 50506)</name>
    <name type="common">Microsporidian parasite</name>
    <name type="synonym">Septata intestinalis</name>
    <dbReference type="NCBI Taxonomy" id="876142"/>
    <lineage>
        <taxon>Eukaryota</taxon>
        <taxon>Fungi</taxon>
        <taxon>Fungi incertae sedis</taxon>
        <taxon>Microsporidia</taxon>
        <taxon>Unikaryonidae</taxon>
        <taxon>Encephalitozoon</taxon>
    </lineage>
</organism>
<accession>E0S8C5</accession>
<proteinExistence type="predicted"/>
<protein>
    <submittedName>
        <fullName evidence="2">Uncharacterized protein</fullName>
    </submittedName>
</protein>
<keyword evidence="1" id="KW-0472">Membrane</keyword>
<keyword evidence="1" id="KW-1133">Transmembrane helix</keyword>
<reference evidence="2 3" key="2">
    <citation type="journal article" date="2012" name="Proc. Natl. Acad. Sci. U.S.A.">
        <title>Gain and loss of multiple functionally related, horizontally transferred genes in the reduced genomes of two microsporidian parasites.</title>
        <authorList>
            <person name="Pombert J.-F."/>
            <person name="Selman M."/>
            <person name="Burki F."/>
            <person name="Bardell F.T."/>
            <person name="Farinelli L."/>
            <person name="Solter L.F."/>
            <person name="Whitman D.W."/>
            <person name="Weiss L.M."/>
            <person name="Corradi N."/>
            <person name="Keeling P.J."/>
        </authorList>
    </citation>
    <scope>NUCLEOTIDE SEQUENCE [LARGE SCALE GENOMIC DNA]</scope>
    <source>
        <strain evidence="2 3">ATCC 50506</strain>
    </source>
</reference>
<dbReference type="AlphaFoldDB" id="E0S8C5"/>
<evidence type="ECO:0000313" key="3">
    <source>
        <dbReference type="Proteomes" id="UP000002313"/>
    </source>
</evidence>
<dbReference type="GeneID" id="9698251"/>
<keyword evidence="1" id="KW-0812">Transmembrane</keyword>
<evidence type="ECO:0000313" key="2">
    <source>
        <dbReference type="EMBL" id="ADM12063.1"/>
    </source>
</evidence>
<reference evidence="2 3" key="1">
    <citation type="journal article" date="2010" name="Nat. Commun.">
        <title>The complete sequence of the smallest known nuclear genome from the microsporidian Encephalitozoon intestinalis.</title>
        <authorList>
            <person name="Corradi N."/>
            <person name="Pombert J.-F."/>
            <person name="Farinelli L."/>
            <person name="Didier E.S."/>
            <person name="Keeling P.J."/>
        </authorList>
    </citation>
    <scope>NUCLEOTIDE SEQUENCE [LARGE SCALE GENOMIC DNA]</scope>
    <source>
        <strain evidence="2 3">ATCC 50506</strain>
    </source>
</reference>
<dbReference type="EMBL" id="CP001949">
    <property type="protein sequence ID" value="ADM12063.1"/>
    <property type="molecule type" value="Genomic_DNA"/>
</dbReference>
<dbReference type="VEuPathDB" id="MicrosporidiaDB:Eint_081310"/>
<dbReference type="Proteomes" id="UP000002313">
    <property type="component" value="Chromosome VIII"/>
</dbReference>
<dbReference type="OrthoDB" id="2192411at2759"/>
<feature type="transmembrane region" description="Helical" evidence="1">
    <location>
        <begin position="36"/>
        <end position="56"/>
    </location>
</feature>
<sequence>MQEAKSIPMARSLLLLMFISTCVTKMYTSISFLEYATLQCILACLFILSVSVYGAFRIRNRDKENKSYMERIARYGFFNSSSKAEGHI</sequence>